<dbReference type="Gene3D" id="1.10.1660.10">
    <property type="match status" value="1"/>
</dbReference>
<dbReference type="OrthoDB" id="2943107at2"/>
<accession>A0A380SBP6</accession>
<evidence type="ECO:0000313" key="2">
    <source>
        <dbReference type="EMBL" id="SUQ38663.1"/>
    </source>
</evidence>
<reference evidence="1 4" key="2">
    <citation type="submission" date="2019-07" db="EMBL/GenBank/DDBJ databases">
        <title>Whole genome shotgun sequence of Staphylococcus gallinarum NBRC 109767.</title>
        <authorList>
            <person name="Hosoyama A."/>
            <person name="Uohara A."/>
            <person name="Ohji S."/>
            <person name="Ichikawa N."/>
        </authorList>
    </citation>
    <scope>NUCLEOTIDE SEQUENCE [LARGE SCALE GENOMIC DNA]</scope>
    <source>
        <strain evidence="1 4">NBRC 109767</strain>
    </source>
</reference>
<keyword evidence="4" id="KW-1185">Reference proteome</keyword>
<dbReference type="GO" id="GO:0003677">
    <property type="term" value="F:DNA binding"/>
    <property type="evidence" value="ECO:0007669"/>
    <property type="project" value="UniProtKB-KW"/>
</dbReference>
<dbReference type="AlphaFoldDB" id="A0A380SBP6"/>
<evidence type="ECO:0000313" key="1">
    <source>
        <dbReference type="EMBL" id="GEQ07110.1"/>
    </source>
</evidence>
<dbReference type="EMBL" id="UHDK01000004">
    <property type="protein sequence ID" value="SUQ38663.1"/>
    <property type="molecule type" value="Genomic_DNA"/>
</dbReference>
<evidence type="ECO:0000313" key="3">
    <source>
        <dbReference type="Proteomes" id="UP000255277"/>
    </source>
</evidence>
<dbReference type="Proteomes" id="UP000321057">
    <property type="component" value="Unassembled WGS sequence"/>
</dbReference>
<proteinExistence type="predicted"/>
<name>A0A380SBP6_STAGA</name>
<keyword evidence="1" id="KW-0238">DNA-binding</keyword>
<organism evidence="2 3">
    <name type="scientific">Staphylococcus gallinarum</name>
    <dbReference type="NCBI Taxonomy" id="1293"/>
    <lineage>
        <taxon>Bacteria</taxon>
        <taxon>Bacillati</taxon>
        <taxon>Bacillota</taxon>
        <taxon>Bacilli</taxon>
        <taxon>Bacillales</taxon>
        <taxon>Staphylococcaceae</taxon>
        <taxon>Staphylococcus</taxon>
    </lineage>
</organism>
<dbReference type="Proteomes" id="UP000255277">
    <property type="component" value="Unassembled WGS sequence"/>
</dbReference>
<gene>
    <name evidence="2" type="ORF">NCTC12195_05040</name>
    <name evidence="1" type="ORF">SGA02_29380</name>
</gene>
<dbReference type="EMBL" id="BKAX01000024">
    <property type="protein sequence ID" value="GEQ07110.1"/>
    <property type="molecule type" value="Genomic_DNA"/>
</dbReference>
<dbReference type="RefSeq" id="WP_052495452.1">
    <property type="nucleotide sequence ID" value="NZ_JXCF01000041.1"/>
</dbReference>
<evidence type="ECO:0000313" key="4">
    <source>
        <dbReference type="Proteomes" id="UP000321057"/>
    </source>
</evidence>
<reference evidence="2 3" key="1">
    <citation type="submission" date="2018-06" db="EMBL/GenBank/DDBJ databases">
        <authorList>
            <consortium name="Pathogen Informatics"/>
            <person name="Doyle S."/>
        </authorList>
    </citation>
    <scope>NUCLEOTIDE SEQUENCE [LARGE SCALE GENOMIC DNA]</scope>
    <source>
        <strain evidence="2 3">NCTC12195</strain>
    </source>
</reference>
<sequence length="190" mass="22378">MNIYMGVDDLAKQLSVSSSTIKKYYLLIEERGYLFHRNKQGHITFSQDDLRLFRNIFEIKSQPKTTVNSSIDQALKSLNRSNFIDNQPVLPDAINLKEATEISKKLSSLSLHIENQEQTIKKQNALIKQQGELLHELVKINQQNKDLLEQDSNKFLLKDNLTESNKIKERLIRIEEQLHNLGKRKWWKFW</sequence>
<protein>
    <submittedName>
        <fullName evidence="1">DNA-binding protein</fullName>
    </submittedName>
</protein>